<protein>
    <submittedName>
        <fullName evidence="1">Uncharacterized protein</fullName>
    </submittedName>
</protein>
<organism evidence="1 2">
    <name type="scientific">Pseudochrobactrum asaccharolyticum</name>
    <dbReference type="NCBI Taxonomy" id="354351"/>
    <lineage>
        <taxon>Bacteria</taxon>
        <taxon>Pseudomonadati</taxon>
        <taxon>Pseudomonadota</taxon>
        <taxon>Alphaproteobacteria</taxon>
        <taxon>Hyphomicrobiales</taxon>
        <taxon>Brucellaceae</taxon>
        <taxon>Pseudochrobactrum</taxon>
    </lineage>
</organism>
<reference evidence="1 2" key="1">
    <citation type="submission" date="2018-06" db="EMBL/GenBank/DDBJ databases">
        <title>Genomic Encyclopedia of Type Strains, Phase IV (KMG-IV): sequencing the most valuable type-strain genomes for metagenomic binning, comparative biology and taxonomic classification.</title>
        <authorList>
            <person name="Goeker M."/>
        </authorList>
    </citation>
    <scope>NUCLEOTIDE SEQUENCE [LARGE SCALE GENOMIC DNA]</scope>
    <source>
        <strain evidence="1 2">DSM 25619</strain>
    </source>
</reference>
<sequence>MLDAKLAATLDVMSCSQGIFHLYGRIVVDDAGHETSQEKQKVCLLA</sequence>
<proteinExistence type="predicted"/>
<keyword evidence="2" id="KW-1185">Reference proteome</keyword>
<dbReference type="AlphaFoldDB" id="A0A366DLV2"/>
<dbReference type="Proteomes" id="UP000252893">
    <property type="component" value="Unassembled WGS sequence"/>
</dbReference>
<dbReference type="EMBL" id="QNRH01000011">
    <property type="protein sequence ID" value="RBO90915.1"/>
    <property type="molecule type" value="Genomic_DNA"/>
</dbReference>
<gene>
    <name evidence="1" type="ORF">DFR47_11110</name>
</gene>
<accession>A0A366DLV2</accession>
<name>A0A366DLV2_9HYPH</name>
<evidence type="ECO:0000313" key="2">
    <source>
        <dbReference type="Proteomes" id="UP000252893"/>
    </source>
</evidence>
<evidence type="ECO:0000313" key="1">
    <source>
        <dbReference type="EMBL" id="RBO90915.1"/>
    </source>
</evidence>
<comment type="caution">
    <text evidence="1">The sequence shown here is derived from an EMBL/GenBank/DDBJ whole genome shotgun (WGS) entry which is preliminary data.</text>
</comment>